<feature type="compositionally biased region" description="Low complexity" evidence="1">
    <location>
        <begin position="194"/>
        <end position="204"/>
    </location>
</feature>
<evidence type="ECO:0000256" key="2">
    <source>
        <dbReference type="SAM" id="Phobius"/>
    </source>
</evidence>
<organism evidence="3 4">
    <name type="scientific">Lentinula aciculospora</name>
    <dbReference type="NCBI Taxonomy" id="153920"/>
    <lineage>
        <taxon>Eukaryota</taxon>
        <taxon>Fungi</taxon>
        <taxon>Dikarya</taxon>
        <taxon>Basidiomycota</taxon>
        <taxon>Agaricomycotina</taxon>
        <taxon>Agaricomycetes</taxon>
        <taxon>Agaricomycetidae</taxon>
        <taxon>Agaricales</taxon>
        <taxon>Marasmiineae</taxon>
        <taxon>Omphalotaceae</taxon>
        <taxon>Lentinula</taxon>
    </lineage>
</organism>
<feature type="region of interest" description="Disordered" evidence="1">
    <location>
        <begin position="285"/>
        <end position="431"/>
    </location>
</feature>
<name>A0A9W9AC18_9AGAR</name>
<feature type="compositionally biased region" description="Basic residues" evidence="1">
    <location>
        <begin position="373"/>
        <end position="392"/>
    </location>
</feature>
<accession>A0A9W9AC18</accession>
<evidence type="ECO:0000313" key="4">
    <source>
        <dbReference type="Proteomes" id="UP001150266"/>
    </source>
</evidence>
<evidence type="ECO:0000313" key="3">
    <source>
        <dbReference type="EMBL" id="KAJ4479176.1"/>
    </source>
</evidence>
<proteinExistence type="predicted"/>
<protein>
    <submittedName>
        <fullName evidence="3">Uncharacterized protein</fullName>
    </submittedName>
</protein>
<keyword evidence="2" id="KW-0472">Membrane</keyword>
<comment type="caution">
    <text evidence="3">The sequence shown here is derived from an EMBL/GenBank/DDBJ whole genome shotgun (WGS) entry which is preliminary data.</text>
</comment>
<dbReference type="Proteomes" id="UP001150266">
    <property type="component" value="Unassembled WGS sequence"/>
</dbReference>
<reference evidence="3" key="1">
    <citation type="submission" date="2022-08" db="EMBL/GenBank/DDBJ databases">
        <title>A Global Phylogenomic Analysis of the Shiitake Genus Lentinula.</title>
        <authorList>
            <consortium name="DOE Joint Genome Institute"/>
            <person name="Sierra-Patev S."/>
            <person name="Min B."/>
            <person name="Naranjo-Ortiz M."/>
            <person name="Looney B."/>
            <person name="Konkel Z."/>
            <person name="Slot J.C."/>
            <person name="Sakamoto Y."/>
            <person name="Steenwyk J.L."/>
            <person name="Rokas A."/>
            <person name="Carro J."/>
            <person name="Camarero S."/>
            <person name="Ferreira P."/>
            <person name="Molpeceres G."/>
            <person name="Ruiz-Duenas F.J."/>
            <person name="Serrano A."/>
            <person name="Henrissat B."/>
            <person name="Drula E."/>
            <person name="Hughes K.W."/>
            <person name="Mata J.L."/>
            <person name="Ishikawa N.K."/>
            <person name="Vargas-Isla R."/>
            <person name="Ushijima S."/>
            <person name="Smith C.A."/>
            <person name="Ahrendt S."/>
            <person name="Andreopoulos W."/>
            <person name="He G."/>
            <person name="Labutti K."/>
            <person name="Lipzen A."/>
            <person name="Ng V."/>
            <person name="Riley R."/>
            <person name="Sandor L."/>
            <person name="Barry K."/>
            <person name="Martinez A.T."/>
            <person name="Xiao Y."/>
            <person name="Gibbons J.G."/>
            <person name="Terashima K."/>
            <person name="Grigoriev I.V."/>
            <person name="Hibbett D.S."/>
        </authorList>
    </citation>
    <scope>NUCLEOTIDE SEQUENCE</scope>
    <source>
        <strain evidence="3">JLM2183</strain>
    </source>
</reference>
<keyword evidence="2" id="KW-0812">Transmembrane</keyword>
<keyword evidence="4" id="KW-1185">Reference proteome</keyword>
<gene>
    <name evidence="3" type="ORF">J3R30DRAFT_2728210</name>
</gene>
<feature type="region of interest" description="Disordered" evidence="1">
    <location>
        <begin position="194"/>
        <end position="221"/>
    </location>
</feature>
<dbReference type="AlphaFoldDB" id="A0A9W9AC18"/>
<feature type="transmembrane region" description="Helical" evidence="2">
    <location>
        <begin position="461"/>
        <end position="481"/>
    </location>
</feature>
<feature type="compositionally biased region" description="Low complexity" evidence="1">
    <location>
        <begin position="285"/>
        <end position="332"/>
    </location>
</feature>
<dbReference type="EMBL" id="JAOTPV010000008">
    <property type="protein sequence ID" value="KAJ4479176.1"/>
    <property type="molecule type" value="Genomic_DNA"/>
</dbReference>
<dbReference type="OrthoDB" id="3981028at2759"/>
<sequence length="548" mass="59269">MPVATSTMIHAPSSPINSQAVYAIKNPFVASDLSSKELNVKRSRALDKVYNRAARAFLNRNMTLTHELLETGFRSLEGATLHTTALRKWDILRITFDTMLYTSPLPSSDSQTHGIPLLDDMLTKAPRTFVEDMYTRSLELFKHSTNNAVKTLPSPVLSTLVYSSLKADAPDVGRRIIEEWLASRGDAVDLSSSWMSTSTESSTSDGYDADGSLNGDSRKDGISLVEGGDGYSKILELYCLQVLPKLEQWEYATEFLEYENELDSKVRENFKRSLQSLHAQAIASRLPSSSSSSLSSPFTFPSSTPPTSQRSFSPAPSTSSSSSSLSTTSTHTIVPATSRARPSLQGLAMNTNGITEENGADGSDGTVTPRPRTNTRTRHGRRDSKGKGKQRPKTPLASVPTSSAIDAHPLNPNALTPLSLPKTHLTSSPQRKQNLSTLALIKASIGPYMNRITGASSGSKIVSLMVVFVVVPVFSLLVRMLRRRPRSSMSSSGIAAGAASAGLVRQRLQTVNASSNVMGAISKIFAKAWWEILRVVLDTVKMGGSGLV</sequence>
<keyword evidence="2" id="KW-1133">Transmembrane helix</keyword>
<evidence type="ECO:0000256" key="1">
    <source>
        <dbReference type="SAM" id="MobiDB-lite"/>
    </source>
</evidence>